<feature type="transmembrane region" description="Helical" evidence="1">
    <location>
        <begin position="74"/>
        <end position="94"/>
    </location>
</feature>
<accession>A0A9P5XA31</accession>
<dbReference type="AlphaFoldDB" id="A0A9P5XA31"/>
<reference evidence="2" key="1">
    <citation type="submission" date="2020-11" db="EMBL/GenBank/DDBJ databases">
        <authorList>
            <consortium name="DOE Joint Genome Institute"/>
            <person name="Ahrendt S."/>
            <person name="Riley R."/>
            <person name="Andreopoulos W."/>
            <person name="Labutti K."/>
            <person name="Pangilinan J."/>
            <person name="Ruiz-Duenas F.J."/>
            <person name="Barrasa J.M."/>
            <person name="Sanchez-Garcia M."/>
            <person name="Camarero S."/>
            <person name="Miyauchi S."/>
            <person name="Serrano A."/>
            <person name="Linde D."/>
            <person name="Babiker R."/>
            <person name="Drula E."/>
            <person name="Ayuso-Fernandez I."/>
            <person name="Pacheco R."/>
            <person name="Padilla G."/>
            <person name="Ferreira P."/>
            <person name="Barriuso J."/>
            <person name="Kellner H."/>
            <person name="Castanera R."/>
            <person name="Alfaro M."/>
            <person name="Ramirez L."/>
            <person name="Pisabarro A.G."/>
            <person name="Kuo A."/>
            <person name="Tritt A."/>
            <person name="Lipzen A."/>
            <person name="He G."/>
            <person name="Yan M."/>
            <person name="Ng V."/>
            <person name="Cullen D."/>
            <person name="Martin F."/>
            <person name="Rosso M.-N."/>
            <person name="Henrissat B."/>
            <person name="Hibbett D."/>
            <person name="Martinez A.T."/>
            <person name="Grigoriev I.V."/>
        </authorList>
    </citation>
    <scope>NUCLEOTIDE SEQUENCE</scope>
    <source>
        <strain evidence="2">MF-IS2</strain>
    </source>
</reference>
<dbReference type="Proteomes" id="UP000807342">
    <property type="component" value="Unassembled WGS sequence"/>
</dbReference>
<evidence type="ECO:0008006" key="4">
    <source>
        <dbReference type="Google" id="ProtNLM"/>
    </source>
</evidence>
<organism evidence="2 3">
    <name type="scientific">Macrolepiota fuliginosa MF-IS2</name>
    <dbReference type="NCBI Taxonomy" id="1400762"/>
    <lineage>
        <taxon>Eukaryota</taxon>
        <taxon>Fungi</taxon>
        <taxon>Dikarya</taxon>
        <taxon>Basidiomycota</taxon>
        <taxon>Agaricomycotina</taxon>
        <taxon>Agaricomycetes</taxon>
        <taxon>Agaricomycetidae</taxon>
        <taxon>Agaricales</taxon>
        <taxon>Agaricineae</taxon>
        <taxon>Agaricaceae</taxon>
        <taxon>Macrolepiota</taxon>
    </lineage>
</organism>
<sequence>MVFSSAGKKKLAAQAFLFSINVIVLALAARVNQFQDFFYVADLFPLGLSIATLVLLVFLLSADLGYDNAYTGRAHVEVGIFGVLSLCWLSFSAFSTSRWQHIPFKCDSIPADSPDERTWCKDVQVLKGFVWIEFLTCLIITLSTFRYASNQHSRGHKHIWKMPLSRYRPGLSDSTDAGMGRNSEFLQYGRFD</sequence>
<keyword evidence="3" id="KW-1185">Reference proteome</keyword>
<feature type="transmembrane region" description="Helical" evidence="1">
    <location>
        <begin position="128"/>
        <end position="148"/>
    </location>
</feature>
<gene>
    <name evidence="2" type="ORF">P691DRAFT_671132</name>
</gene>
<protein>
    <recommendedName>
        <fullName evidence="4">MARVEL domain-containing protein</fullName>
    </recommendedName>
</protein>
<keyword evidence="1" id="KW-1133">Transmembrane helix</keyword>
<evidence type="ECO:0000313" key="2">
    <source>
        <dbReference type="EMBL" id="KAF9447618.1"/>
    </source>
</evidence>
<comment type="caution">
    <text evidence="2">The sequence shown here is derived from an EMBL/GenBank/DDBJ whole genome shotgun (WGS) entry which is preliminary data.</text>
</comment>
<name>A0A9P5XA31_9AGAR</name>
<keyword evidence="1" id="KW-0472">Membrane</keyword>
<evidence type="ECO:0000256" key="1">
    <source>
        <dbReference type="SAM" id="Phobius"/>
    </source>
</evidence>
<dbReference type="EMBL" id="MU151192">
    <property type="protein sequence ID" value="KAF9447618.1"/>
    <property type="molecule type" value="Genomic_DNA"/>
</dbReference>
<evidence type="ECO:0000313" key="3">
    <source>
        <dbReference type="Proteomes" id="UP000807342"/>
    </source>
</evidence>
<feature type="transmembrane region" description="Helical" evidence="1">
    <location>
        <begin position="38"/>
        <end position="62"/>
    </location>
</feature>
<proteinExistence type="predicted"/>
<dbReference type="OrthoDB" id="2793550at2759"/>
<keyword evidence="1" id="KW-0812">Transmembrane</keyword>